<dbReference type="Gene3D" id="1.20.5.4090">
    <property type="match status" value="1"/>
</dbReference>
<feature type="chain" id="PRO_5045192907" evidence="2">
    <location>
        <begin position="23"/>
        <end position="144"/>
    </location>
</feature>
<feature type="coiled-coil region" evidence="1">
    <location>
        <begin position="50"/>
        <end position="120"/>
    </location>
</feature>
<evidence type="ECO:0000313" key="4">
    <source>
        <dbReference type="Proteomes" id="UP001320209"/>
    </source>
</evidence>
<accession>A0ABM7V9M3</accession>
<evidence type="ECO:0000313" key="3">
    <source>
        <dbReference type="EMBL" id="BDB96498.1"/>
    </source>
</evidence>
<dbReference type="EMBL" id="AP025225">
    <property type="protein sequence ID" value="BDB96498.1"/>
    <property type="molecule type" value="Genomic_DNA"/>
</dbReference>
<evidence type="ECO:0000256" key="2">
    <source>
        <dbReference type="SAM" id="SignalP"/>
    </source>
</evidence>
<keyword evidence="1" id="KW-0175">Coiled coil</keyword>
<gene>
    <name evidence="3" type="ORF">HYD_6310</name>
</gene>
<dbReference type="Proteomes" id="UP001320209">
    <property type="component" value="Chromosome"/>
</dbReference>
<feature type="signal peptide" evidence="2">
    <location>
        <begin position="1"/>
        <end position="22"/>
    </location>
</feature>
<name>A0ABM7V9M3_9PROT</name>
<protein>
    <submittedName>
        <fullName evidence="3">Uncharacterized protein</fullName>
    </submittedName>
</protein>
<keyword evidence="4" id="KW-1185">Reference proteome</keyword>
<reference evidence="3" key="1">
    <citation type="submission" date="2021-10" db="EMBL/GenBank/DDBJ databases">
        <title>Genome Sequence of The Candidatus Hydrogeosomobacter endosymbioticus, an Intracellular Bacterial Symbiont of the Anaerobic Ciliate GW7.</title>
        <authorList>
            <person name="Shiohama Y."/>
            <person name="Shinzato N."/>
        </authorList>
    </citation>
    <scope>NUCLEOTIDE SEQUENCE [LARGE SCALE GENOMIC DNA]</scope>
    <source>
        <strain evidence="3">200920</strain>
    </source>
</reference>
<organism evidence="3 4">
    <name type="scientific">Candidatus Hydrogenosomobacter endosymbioticus</name>
    <dbReference type="NCBI Taxonomy" id="2558174"/>
    <lineage>
        <taxon>Bacteria</taxon>
        <taxon>Pseudomonadati</taxon>
        <taxon>Pseudomonadota</taxon>
        <taxon>Alphaproteobacteria</taxon>
        <taxon>Holosporales</taxon>
        <taxon>Holosporaceae</taxon>
        <taxon>Candidatus Hydrogenosomobacter</taxon>
    </lineage>
</organism>
<proteinExistence type="predicted"/>
<evidence type="ECO:0000256" key="1">
    <source>
        <dbReference type="SAM" id="Coils"/>
    </source>
</evidence>
<sequence length="144" mass="15431">MNAKSYVTCLVALIAFGQNAVADNQAASGTQQPQQPQQSAPLASAVASDIATAAADVQAVRTTIANLENQLHEISKQLHGAKREAKDQISQLKDQYSNIKSQLMQQLEGATKTLAQNELQKHHDFLRGCDSTLSAVLHLAGIKL</sequence>
<keyword evidence="2" id="KW-0732">Signal</keyword>
<dbReference type="RefSeq" id="WP_236864901.1">
    <property type="nucleotide sequence ID" value="NZ_AP025225.1"/>
</dbReference>